<comment type="caution">
    <text evidence="3">The sequence shown here is derived from an EMBL/GenBank/DDBJ whole genome shotgun (WGS) entry which is preliminary data.</text>
</comment>
<keyword evidence="1" id="KW-0812">Transmembrane</keyword>
<evidence type="ECO:0000259" key="2">
    <source>
        <dbReference type="Pfam" id="PF24800"/>
    </source>
</evidence>
<feature type="transmembrane region" description="Helical" evidence="1">
    <location>
        <begin position="65"/>
        <end position="85"/>
    </location>
</feature>
<sequence>MIRQWQFRDGIAVTQIVLFTAFLAIGILFYFQLKNGWFSITLFSAIRLVGASCMLATLRTDSRGVWATVFVSESLGMVLLTFLLLNLLKRANGFTKVLSSWHFRVPELICWAGIGISIADFVSASRKANALSPGSLTRASVGLFVALYGWAVLLFLLTCRQWACIPPLERRGVMGFAAAIPFMSVRTCYTVIFAATGDARFSAVEGNPVIYLSMSTLMETAILTVVAWSIYSMPAQPQNAATEDSYQLVASLHESRGS</sequence>
<gene>
    <name evidence="3" type="ORF">B0T10DRAFT_523645</name>
</gene>
<feature type="transmembrane region" description="Helical" evidence="1">
    <location>
        <begin position="176"/>
        <end position="197"/>
    </location>
</feature>
<dbReference type="OrthoDB" id="2560628at2759"/>
<evidence type="ECO:0000313" key="4">
    <source>
        <dbReference type="Proteomes" id="UP000777438"/>
    </source>
</evidence>
<feature type="transmembrane region" description="Helical" evidence="1">
    <location>
        <begin position="105"/>
        <end position="124"/>
    </location>
</feature>
<keyword evidence="1" id="KW-1133">Transmembrane helix</keyword>
<name>A0A9P8VQ11_9HYPO</name>
<evidence type="ECO:0000313" key="3">
    <source>
        <dbReference type="EMBL" id="KAH6869511.1"/>
    </source>
</evidence>
<accession>A0A9P8VQ11</accession>
<feature type="transmembrane region" description="Helical" evidence="1">
    <location>
        <begin position="136"/>
        <end position="156"/>
    </location>
</feature>
<feature type="transmembrane region" description="Helical" evidence="1">
    <location>
        <begin position="12"/>
        <end position="31"/>
    </location>
</feature>
<keyword evidence="1" id="KW-0472">Membrane</keyword>
<organism evidence="3 4">
    <name type="scientific">Thelonectria olida</name>
    <dbReference type="NCBI Taxonomy" id="1576542"/>
    <lineage>
        <taxon>Eukaryota</taxon>
        <taxon>Fungi</taxon>
        <taxon>Dikarya</taxon>
        <taxon>Ascomycota</taxon>
        <taxon>Pezizomycotina</taxon>
        <taxon>Sordariomycetes</taxon>
        <taxon>Hypocreomycetidae</taxon>
        <taxon>Hypocreales</taxon>
        <taxon>Nectriaceae</taxon>
        <taxon>Thelonectria</taxon>
    </lineage>
</organism>
<proteinExistence type="predicted"/>
<feature type="domain" description="DUF7702" evidence="2">
    <location>
        <begin position="7"/>
        <end position="226"/>
    </location>
</feature>
<dbReference type="AlphaFoldDB" id="A0A9P8VQ11"/>
<dbReference type="InterPro" id="IPR056119">
    <property type="entry name" value="DUF7702"/>
</dbReference>
<reference evidence="3 4" key="1">
    <citation type="journal article" date="2021" name="Nat. Commun.">
        <title>Genetic determinants of endophytism in the Arabidopsis root mycobiome.</title>
        <authorList>
            <person name="Mesny F."/>
            <person name="Miyauchi S."/>
            <person name="Thiergart T."/>
            <person name="Pickel B."/>
            <person name="Atanasova L."/>
            <person name="Karlsson M."/>
            <person name="Huettel B."/>
            <person name="Barry K.W."/>
            <person name="Haridas S."/>
            <person name="Chen C."/>
            <person name="Bauer D."/>
            <person name="Andreopoulos W."/>
            <person name="Pangilinan J."/>
            <person name="LaButti K."/>
            <person name="Riley R."/>
            <person name="Lipzen A."/>
            <person name="Clum A."/>
            <person name="Drula E."/>
            <person name="Henrissat B."/>
            <person name="Kohler A."/>
            <person name="Grigoriev I.V."/>
            <person name="Martin F.M."/>
            <person name="Hacquard S."/>
        </authorList>
    </citation>
    <scope>NUCLEOTIDE SEQUENCE [LARGE SCALE GENOMIC DNA]</scope>
    <source>
        <strain evidence="3 4">MPI-CAGE-CH-0241</strain>
    </source>
</reference>
<dbReference type="PANTHER" id="PTHR42109">
    <property type="entry name" value="UNPLACED GENOMIC SCAFFOLD UM_SCAF_CONTIG_1.265, WHOLE GENOME SHOTGUN SEQUENCE"/>
    <property type="match status" value="1"/>
</dbReference>
<keyword evidence="4" id="KW-1185">Reference proteome</keyword>
<dbReference type="Proteomes" id="UP000777438">
    <property type="component" value="Unassembled WGS sequence"/>
</dbReference>
<feature type="transmembrane region" description="Helical" evidence="1">
    <location>
        <begin position="37"/>
        <end position="58"/>
    </location>
</feature>
<dbReference type="PANTHER" id="PTHR42109:SF2">
    <property type="entry name" value="INTEGRAL MEMBRANE PROTEIN"/>
    <property type="match status" value="1"/>
</dbReference>
<dbReference type="EMBL" id="JAGPYM010000070">
    <property type="protein sequence ID" value="KAH6869511.1"/>
    <property type="molecule type" value="Genomic_DNA"/>
</dbReference>
<feature type="transmembrane region" description="Helical" evidence="1">
    <location>
        <begin position="209"/>
        <end position="231"/>
    </location>
</feature>
<evidence type="ECO:0000256" key="1">
    <source>
        <dbReference type="SAM" id="Phobius"/>
    </source>
</evidence>
<dbReference type="Pfam" id="PF24800">
    <property type="entry name" value="DUF7702"/>
    <property type="match status" value="1"/>
</dbReference>
<protein>
    <recommendedName>
        <fullName evidence="2">DUF7702 domain-containing protein</fullName>
    </recommendedName>
</protein>